<keyword evidence="4" id="KW-1185">Reference proteome</keyword>
<evidence type="ECO:0000256" key="2">
    <source>
        <dbReference type="SAM" id="SignalP"/>
    </source>
</evidence>
<feature type="region of interest" description="Disordered" evidence="1">
    <location>
        <begin position="243"/>
        <end position="355"/>
    </location>
</feature>
<reference evidence="4" key="1">
    <citation type="journal article" date="2013" name="Genome Announc.">
        <title>Draft genome sequence of the grapevine dieback fungus Eutypa lata UCR-EL1.</title>
        <authorList>
            <person name="Blanco-Ulate B."/>
            <person name="Rolshausen P.E."/>
            <person name="Cantu D."/>
        </authorList>
    </citation>
    <scope>NUCLEOTIDE SEQUENCE [LARGE SCALE GENOMIC DNA]</scope>
    <source>
        <strain evidence="4">UCR-EL1</strain>
    </source>
</reference>
<dbReference type="eggNOG" id="ENOG502RAD4">
    <property type="taxonomic scope" value="Eukaryota"/>
</dbReference>
<name>M7SPC6_EUTLA</name>
<dbReference type="AlphaFoldDB" id="M7SPC6"/>
<protein>
    <submittedName>
        <fullName evidence="3">Uncharacterized protein</fullName>
    </submittedName>
</protein>
<keyword evidence="2" id="KW-0732">Signal</keyword>
<evidence type="ECO:0000256" key="1">
    <source>
        <dbReference type="SAM" id="MobiDB-lite"/>
    </source>
</evidence>
<feature type="compositionally biased region" description="Basic and acidic residues" evidence="1">
    <location>
        <begin position="289"/>
        <end position="311"/>
    </location>
</feature>
<feature type="compositionally biased region" description="Low complexity" evidence="1">
    <location>
        <begin position="337"/>
        <end position="348"/>
    </location>
</feature>
<evidence type="ECO:0000313" key="3">
    <source>
        <dbReference type="EMBL" id="EMR66072.1"/>
    </source>
</evidence>
<dbReference type="KEGG" id="ela:UCREL1_6935"/>
<feature type="signal peptide" evidence="2">
    <location>
        <begin position="1"/>
        <end position="15"/>
    </location>
</feature>
<dbReference type="HOGENOM" id="CLU_780814_0_0_1"/>
<evidence type="ECO:0000313" key="4">
    <source>
        <dbReference type="Proteomes" id="UP000012174"/>
    </source>
</evidence>
<feature type="compositionally biased region" description="Basic and acidic residues" evidence="1">
    <location>
        <begin position="318"/>
        <end position="330"/>
    </location>
</feature>
<dbReference type="OMA" id="HEHRCHE"/>
<proteinExistence type="predicted"/>
<gene>
    <name evidence="3" type="ORF">UCREL1_6935</name>
</gene>
<organism evidence="3 4">
    <name type="scientific">Eutypa lata (strain UCR-EL1)</name>
    <name type="common">Grapevine dieback disease fungus</name>
    <name type="synonym">Eutypa armeniacae</name>
    <dbReference type="NCBI Taxonomy" id="1287681"/>
    <lineage>
        <taxon>Eukaryota</taxon>
        <taxon>Fungi</taxon>
        <taxon>Dikarya</taxon>
        <taxon>Ascomycota</taxon>
        <taxon>Pezizomycotina</taxon>
        <taxon>Sordariomycetes</taxon>
        <taxon>Xylariomycetidae</taxon>
        <taxon>Xylariales</taxon>
        <taxon>Diatrypaceae</taxon>
        <taxon>Eutypa</taxon>
    </lineage>
</organism>
<accession>M7SPC6</accession>
<feature type="chain" id="PRO_5012745657" evidence="2">
    <location>
        <begin position="16"/>
        <end position="355"/>
    </location>
</feature>
<sequence length="355" mass="41099">MPIISLTHMIWSVLSVVDNVEESKAASIHGSVLSINAKPLAVSTKYWTVYQPAANTCAELKAADTCQVSGCPEFASDKSGRGYCHEHRCHEPSCQDQRAHDSKSCDAHSCYKQNCHKERANSENALYCSKHECKTAGCRSGATVKGGHCVENGHACRTGACPEPRAYPGHDGDAGLCARHLLDRMSTLDARSAREMKRLEDEIRHHQAYRLEQERLLEYEKKRREDAEKEGRRQMQIIHKLKSELEQHQRRQEQEDRRSRDLPRRYPEEQHQREQDETKRRSRQSYQQDRGRARDRESGRVPEMGERDRRPYGHRRERSVGDDYVRREPQDYFFNVSEPSSESSYYGGARSRPRR</sequence>
<feature type="compositionally biased region" description="Basic and acidic residues" evidence="1">
    <location>
        <begin position="243"/>
        <end position="279"/>
    </location>
</feature>
<dbReference type="EMBL" id="KB706714">
    <property type="protein sequence ID" value="EMR66072.1"/>
    <property type="molecule type" value="Genomic_DNA"/>
</dbReference>
<dbReference type="Proteomes" id="UP000012174">
    <property type="component" value="Unassembled WGS sequence"/>
</dbReference>